<protein>
    <recommendedName>
        <fullName evidence="4">Heme-binding protein</fullName>
    </recommendedName>
</protein>
<proteinExistence type="predicted"/>
<dbReference type="KEGG" id="lto:RGQ30_11970"/>
<evidence type="ECO:0000256" key="1">
    <source>
        <dbReference type="SAM" id="SignalP"/>
    </source>
</evidence>
<evidence type="ECO:0000313" key="2">
    <source>
        <dbReference type="EMBL" id="BET25696.1"/>
    </source>
</evidence>
<evidence type="ECO:0000313" key="3">
    <source>
        <dbReference type="Proteomes" id="UP001329151"/>
    </source>
</evidence>
<dbReference type="EMBL" id="AP028947">
    <property type="protein sequence ID" value="BET25696.1"/>
    <property type="molecule type" value="Genomic_DNA"/>
</dbReference>
<feature type="chain" id="PRO_5046175566" description="Heme-binding protein" evidence="1">
    <location>
        <begin position="21"/>
        <end position="639"/>
    </location>
</feature>
<dbReference type="PANTHER" id="PTHR34309:SF10">
    <property type="entry name" value="SLR1406 PROTEIN"/>
    <property type="match status" value="1"/>
</dbReference>
<sequence length="639" mass="65454">MGVAVCLAAPLILISCGAGGGGGSASTASFNIEPLGTQNLSAAEVDDIVARAVQASISRGVQSTIAITDRVGNVLAVYQMNNAAPNTTITSGLPGANGNGLDGFTPVPSTLAAIAKAITGAYLSSTGNAFSTRTASQIVQEFFQPGERGQPSGPLYGVQFSQLPCSDLNVWLSQSNSIGPKRSPLGLSADPGGFPIYQEGRVIGGIGVISSVNAGTNGIYGLDRDILTSETDLEEEIAFAALSATFRAPEAIRANRITANGQTFQFSNTTPAVAGLAPLAGNGNYVAVAGYKTAANSIAGTSYGTTQSGYVATSNPAFNGLDTFTLITNPADNTAVRFPPTAGSNLTQAEVQNILAEGMKTANRARAQIRFPLGAAAQVTVSVVDTDGDVLGLIRSSDAPIFGTDVSVQKARSALAFSSAQALTDFSAIDNGQHAAFATAMNSFFTQSANVLNGTAAFSARAIGNVHRPYFPDGEEGKPKGPLSSPLASWSPFNVGFQLNVVTTKVLGTLGAPVRTVVGGNQFAPDPSQTCVDDTNIPAGRQNRFANGLQIFPGGFPIYKGDTLVGAVGVSGDGVDQDDMIGYLGVLNGANAVGSTMRPFPSTLFTANELSNSGEFLKYVQCPQTPFNDSSAQNVCPAP</sequence>
<dbReference type="Pfam" id="PF03928">
    <property type="entry name" value="HbpS-like"/>
    <property type="match status" value="1"/>
</dbReference>
<organism evidence="2 3">
    <name type="scientific">Limnobacter thiooxidans</name>
    <dbReference type="NCBI Taxonomy" id="131080"/>
    <lineage>
        <taxon>Bacteria</taxon>
        <taxon>Pseudomonadati</taxon>
        <taxon>Pseudomonadota</taxon>
        <taxon>Betaproteobacteria</taxon>
        <taxon>Burkholderiales</taxon>
        <taxon>Burkholderiaceae</taxon>
        <taxon>Limnobacter</taxon>
    </lineage>
</organism>
<dbReference type="Gene3D" id="3.30.450.150">
    <property type="entry name" value="Haem-degrading domain"/>
    <property type="match status" value="2"/>
</dbReference>
<dbReference type="InterPro" id="IPR052517">
    <property type="entry name" value="GlcG_carb_metab_protein"/>
</dbReference>
<name>A0AA86J1A0_9BURK</name>
<accession>A0AA86J1A0</accession>
<dbReference type="AlphaFoldDB" id="A0AA86J1A0"/>
<keyword evidence="1" id="KW-0732">Signal</keyword>
<dbReference type="InterPro" id="IPR005624">
    <property type="entry name" value="PduO/GlcC-like"/>
</dbReference>
<feature type="signal peptide" evidence="1">
    <location>
        <begin position="1"/>
        <end position="20"/>
    </location>
</feature>
<dbReference type="SUPFAM" id="SSF143744">
    <property type="entry name" value="GlcG-like"/>
    <property type="match status" value="3"/>
</dbReference>
<keyword evidence="3" id="KW-1185">Reference proteome</keyword>
<gene>
    <name evidence="2" type="ORF">RGQ30_11970</name>
</gene>
<dbReference type="InterPro" id="IPR038084">
    <property type="entry name" value="PduO/GlcC-like_sf"/>
</dbReference>
<evidence type="ECO:0008006" key="4">
    <source>
        <dbReference type="Google" id="ProtNLM"/>
    </source>
</evidence>
<dbReference type="RefSeq" id="WP_130557005.1">
    <property type="nucleotide sequence ID" value="NZ_AP028947.1"/>
</dbReference>
<dbReference type="Proteomes" id="UP001329151">
    <property type="component" value="Chromosome"/>
</dbReference>
<reference evidence="2 3" key="1">
    <citation type="submission" date="2023-10" db="EMBL/GenBank/DDBJ databases">
        <title>Complete Genome Sequence of Limnobacter thiooxidans CS-K2T, Isolated from freshwater lake sediments in Bavaria, Germany.</title>
        <authorList>
            <person name="Naruki M."/>
            <person name="Watanabe A."/>
            <person name="Warashina T."/>
            <person name="Morita T."/>
            <person name="Arakawa K."/>
        </authorList>
    </citation>
    <scope>NUCLEOTIDE SEQUENCE [LARGE SCALE GENOMIC DNA]</scope>
    <source>
        <strain evidence="2 3">CS-K2</strain>
    </source>
</reference>
<dbReference type="PANTHER" id="PTHR34309">
    <property type="entry name" value="SLR1406 PROTEIN"/>
    <property type="match status" value="1"/>
</dbReference>